<dbReference type="AlphaFoldDB" id="A0A4R6C3W6"/>
<dbReference type="Pfam" id="PF01476">
    <property type="entry name" value="LysM"/>
    <property type="match status" value="2"/>
</dbReference>
<keyword evidence="1" id="KW-0378">Hydrolase</keyword>
<dbReference type="Proteomes" id="UP000294865">
    <property type="component" value="Unassembled WGS sequence"/>
</dbReference>
<feature type="chain" id="PRO_5039020135" evidence="3">
    <location>
        <begin position="29"/>
        <end position="284"/>
    </location>
</feature>
<dbReference type="InterPro" id="IPR018392">
    <property type="entry name" value="LysM"/>
</dbReference>
<dbReference type="InterPro" id="IPR010618">
    <property type="entry name" value="RPF"/>
</dbReference>
<feature type="signal peptide" evidence="3">
    <location>
        <begin position="1"/>
        <end position="28"/>
    </location>
</feature>
<evidence type="ECO:0000256" key="1">
    <source>
        <dbReference type="ARBA" id="ARBA00022801"/>
    </source>
</evidence>
<dbReference type="Gene3D" id="1.10.530.10">
    <property type="match status" value="1"/>
</dbReference>
<proteinExistence type="predicted"/>
<reference evidence="5 6" key="1">
    <citation type="submission" date="2019-01" db="EMBL/GenBank/DDBJ databases">
        <title>Draft genome sequences of Macrococcus caseolyticus, Macrococcus canis, Macrococcus bohemicus and Macrococcus goetzii.</title>
        <authorList>
            <person name="Mazhar S."/>
            <person name="Altermann E."/>
            <person name="Hill C."/>
            <person name="Mcauliffe O."/>
        </authorList>
    </citation>
    <scope>NUCLEOTIDE SEQUENCE [LARGE SCALE GENOMIC DNA]</scope>
    <source>
        <strain evidence="5 6">DPC7162</strain>
    </source>
</reference>
<sequence>MHIIFRRTFQMKKLLAVTTVFAVGGTFAATQADAAQYRVKSGDSLWKISQIYGTSVQALKRENGLRSNLIHVNQVLNINENTTKRNAYKPAYKPAVAPVTTGSYYRIVPGDTLGKIASRYGVSVAQLKAWNGLRSDLIIAGRTLKINGPAVAPVNRAAAPVTRTAYTAPVKRAVAKSTYQAPVRQTVYSAPAKRVTTTRTQAPAVRVNNGLNWAALARCESGGNPSINTGNGYYGMYQFNLQTWRGVGGSGYPHQASAAEQTKRAQILYNMRGAQPWPVCGAYL</sequence>
<dbReference type="PROSITE" id="PS51782">
    <property type="entry name" value="LYSM"/>
    <property type="match status" value="2"/>
</dbReference>
<dbReference type="EMBL" id="SDQG01000005">
    <property type="protein sequence ID" value="TDM16293.1"/>
    <property type="molecule type" value="Genomic_DNA"/>
</dbReference>
<accession>A0A4R6C3W6</accession>
<dbReference type="CDD" id="cd13925">
    <property type="entry name" value="RPF"/>
    <property type="match status" value="1"/>
</dbReference>
<gene>
    <name evidence="5" type="ORF">ETI04_08415</name>
</gene>
<feature type="domain" description="LysM" evidence="4">
    <location>
        <begin position="103"/>
        <end position="146"/>
    </location>
</feature>
<dbReference type="GO" id="GO:0008932">
    <property type="term" value="F:lytic endotransglycosylase activity"/>
    <property type="evidence" value="ECO:0007669"/>
    <property type="project" value="TreeGrafter"/>
</dbReference>
<dbReference type="OrthoDB" id="9798935at2"/>
<dbReference type="PANTHER" id="PTHR33734:SF22">
    <property type="entry name" value="MEMBRANE-BOUND LYTIC MUREIN TRANSGLYCOSYLASE D"/>
    <property type="match status" value="1"/>
</dbReference>
<evidence type="ECO:0000256" key="2">
    <source>
        <dbReference type="ARBA" id="ARBA00023295"/>
    </source>
</evidence>
<dbReference type="SUPFAM" id="SSF54106">
    <property type="entry name" value="LysM domain"/>
    <property type="match status" value="2"/>
</dbReference>
<keyword evidence="2" id="KW-0326">Glycosidase</keyword>
<dbReference type="InterPro" id="IPR036779">
    <property type="entry name" value="LysM_dom_sf"/>
</dbReference>
<evidence type="ECO:0000313" key="6">
    <source>
        <dbReference type="Proteomes" id="UP000294865"/>
    </source>
</evidence>
<dbReference type="InterPro" id="IPR023346">
    <property type="entry name" value="Lysozyme-like_dom_sf"/>
</dbReference>
<feature type="domain" description="LysM" evidence="4">
    <location>
        <begin position="35"/>
        <end position="78"/>
    </location>
</feature>
<dbReference type="SMART" id="SM00257">
    <property type="entry name" value="LysM"/>
    <property type="match status" value="2"/>
</dbReference>
<comment type="caution">
    <text evidence="5">The sequence shown here is derived from an EMBL/GenBank/DDBJ whole genome shotgun (WGS) entry which is preliminary data.</text>
</comment>
<evidence type="ECO:0000259" key="4">
    <source>
        <dbReference type="PROSITE" id="PS51782"/>
    </source>
</evidence>
<evidence type="ECO:0000256" key="3">
    <source>
        <dbReference type="SAM" id="SignalP"/>
    </source>
</evidence>
<protein>
    <submittedName>
        <fullName evidence="5">LysM peptidoglycan-binding domain-containing protein</fullName>
    </submittedName>
</protein>
<dbReference type="GO" id="GO:0016798">
    <property type="term" value="F:hydrolase activity, acting on glycosyl bonds"/>
    <property type="evidence" value="ECO:0007669"/>
    <property type="project" value="UniProtKB-KW"/>
</dbReference>
<dbReference type="Pfam" id="PF06737">
    <property type="entry name" value="Transglycosylas"/>
    <property type="match status" value="1"/>
</dbReference>
<dbReference type="SUPFAM" id="SSF53955">
    <property type="entry name" value="Lysozyme-like"/>
    <property type="match status" value="1"/>
</dbReference>
<organism evidence="5 6">
    <name type="scientific">Macrococcoides canis</name>
    <dbReference type="NCBI Taxonomy" id="1855823"/>
    <lineage>
        <taxon>Bacteria</taxon>
        <taxon>Bacillati</taxon>
        <taxon>Bacillota</taxon>
        <taxon>Bacilli</taxon>
        <taxon>Bacillales</taxon>
        <taxon>Staphylococcaceae</taxon>
        <taxon>Macrococcoides</taxon>
    </lineage>
</organism>
<dbReference type="CDD" id="cd00118">
    <property type="entry name" value="LysM"/>
    <property type="match status" value="2"/>
</dbReference>
<name>A0A4R6C3W6_9STAP</name>
<keyword evidence="3" id="KW-0732">Signal</keyword>
<evidence type="ECO:0000313" key="5">
    <source>
        <dbReference type="EMBL" id="TDM16293.1"/>
    </source>
</evidence>
<dbReference type="Gene3D" id="3.10.350.10">
    <property type="entry name" value="LysM domain"/>
    <property type="match status" value="2"/>
</dbReference>
<dbReference type="PANTHER" id="PTHR33734">
    <property type="entry name" value="LYSM DOMAIN-CONTAINING GPI-ANCHORED PROTEIN 2"/>
    <property type="match status" value="1"/>
</dbReference>